<dbReference type="Gene3D" id="3.10.10.10">
    <property type="entry name" value="HIV Type 1 Reverse Transcriptase, subunit A, domain 1"/>
    <property type="match status" value="1"/>
</dbReference>
<evidence type="ECO:0000256" key="8">
    <source>
        <dbReference type="ARBA" id="ARBA00022918"/>
    </source>
</evidence>
<dbReference type="InterPro" id="IPR000477">
    <property type="entry name" value="RT_dom"/>
</dbReference>
<dbReference type="FunFam" id="3.10.10.10:FF:000007">
    <property type="entry name" value="Retrovirus-related Pol polyprotein from transposon 17.6-like Protein"/>
    <property type="match status" value="1"/>
</dbReference>
<dbReference type="GO" id="GO:0015074">
    <property type="term" value="P:DNA integration"/>
    <property type="evidence" value="ECO:0007669"/>
    <property type="project" value="InterPro"/>
</dbReference>
<dbReference type="EC" id="2.7.7.49" evidence="1"/>
<dbReference type="InterPro" id="IPR041588">
    <property type="entry name" value="Integrase_H2C2"/>
</dbReference>
<reference evidence="14" key="1">
    <citation type="submission" date="2019-12" db="UniProtKB">
        <authorList>
            <consortium name="WormBaseParasite"/>
        </authorList>
    </citation>
    <scope>IDENTIFICATION</scope>
</reference>
<feature type="region of interest" description="Disordered" evidence="9">
    <location>
        <begin position="1047"/>
        <end position="1092"/>
    </location>
</feature>
<keyword evidence="3" id="KW-0808">Transferase</keyword>
<dbReference type="Gene3D" id="1.10.340.70">
    <property type="match status" value="1"/>
</dbReference>
<organism evidence="13 14">
    <name type="scientific">Trichuris muris</name>
    <name type="common">Mouse whipworm</name>
    <dbReference type="NCBI Taxonomy" id="70415"/>
    <lineage>
        <taxon>Eukaryota</taxon>
        <taxon>Metazoa</taxon>
        <taxon>Ecdysozoa</taxon>
        <taxon>Nematoda</taxon>
        <taxon>Enoplea</taxon>
        <taxon>Dorylaimia</taxon>
        <taxon>Trichinellida</taxon>
        <taxon>Trichuridae</taxon>
        <taxon>Trichuris</taxon>
    </lineage>
</organism>
<dbReference type="Pfam" id="PF00665">
    <property type="entry name" value="rve"/>
    <property type="match status" value="1"/>
</dbReference>
<dbReference type="PANTHER" id="PTHR37984">
    <property type="entry name" value="PROTEIN CBG26694"/>
    <property type="match status" value="1"/>
</dbReference>
<dbReference type="FunFam" id="3.30.70.270:FF:000020">
    <property type="entry name" value="Transposon Tf2-6 polyprotein-like Protein"/>
    <property type="match status" value="1"/>
</dbReference>
<evidence type="ECO:0000313" key="13">
    <source>
        <dbReference type="Proteomes" id="UP000046395"/>
    </source>
</evidence>
<dbReference type="InterPro" id="IPR001995">
    <property type="entry name" value="Peptidase_A2_cat"/>
</dbReference>
<dbReference type="PANTHER" id="PTHR37984:SF5">
    <property type="entry name" value="PROTEIN NYNRIN-LIKE"/>
    <property type="match status" value="1"/>
</dbReference>
<dbReference type="InterPro" id="IPR012337">
    <property type="entry name" value="RNaseH-like_sf"/>
</dbReference>
<evidence type="ECO:0000256" key="3">
    <source>
        <dbReference type="ARBA" id="ARBA00022679"/>
    </source>
</evidence>
<evidence type="ECO:0000256" key="7">
    <source>
        <dbReference type="ARBA" id="ARBA00022801"/>
    </source>
</evidence>
<keyword evidence="4" id="KW-0548">Nucleotidyltransferase</keyword>
<feature type="domain" description="Reverse transcriptase" evidence="11">
    <location>
        <begin position="247"/>
        <end position="425"/>
    </location>
</feature>
<proteinExistence type="predicted"/>
<dbReference type="InterPro" id="IPR001584">
    <property type="entry name" value="Integrase_cat-core"/>
</dbReference>
<evidence type="ECO:0000256" key="1">
    <source>
        <dbReference type="ARBA" id="ARBA00012493"/>
    </source>
</evidence>
<dbReference type="WBParaSite" id="TMUE_3000014795.1">
    <property type="protein sequence ID" value="TMUE_3000014795.1"/>
    <property type="gene ID" value="WBGene00302329"/>
</dbReference>
<dbReference type="CDD" id="cd09274">
    <property type="entry name" value="RNase_HI_RT_Ty3"/>
    <property type="match status" value="1"/>
</dbReference>
<evidence type="ECO:0000313" key="14">
    <source>
        <dbReference type="WBParaSite" id="TMUE_3000014795.1"/>
    </source>
</evidence>
<keyword evidence="5" id="KW-0540">Nuclease</keyword>
<dbReference type="CDD" id="cd01647">
    <property type="entry name" value="RT_LTR"/>
    <property type="match status" value="1"/>
</dbReference>
<dbReference type="Gene3D" id="3.30.70.270">
    <property type="match status" value="2"/>
</dbReference>
<dbReference type="InterPro" id="IPR041373">
    <property type="entry name" value="RT_RNaseH"/>
</dbReference>
<dbReference type="Pfam" id="PF17921">
    <property type="entry name" value="Integrase_H2C2"/>
    <property type="match status" value="1"/>
</dbReference>
<dbReference type="InterPro" id="IPR043128">
    <property type="entry name" value="Rev_trsase/Diguanyl_cyclase"/>
</dbReference>
<keyword evidence="6" id="KW-0255">Endonuclease</keyword>
<dbReference type="InterPro" id="IPR021109">
    <property type="entry name" value="Peptidase_aspartic_dom_sf"/>
</dbReference>
<evidence type="ECO:0000256" key="4">
    <source>
        <dbReference type="ARBA" id="ARBA00022695"/>
    </source>
</evidence>
<dbReference type="SUPFAM" id="SSF50630">
    <property type="entry name" value="Acid proteases"/>
    <property type="match status" value="1"/>
</dbReference>
<evidence type="ECO:0000256" key="5">
    <source>
        <dbReference type="ARBA" id="ARBA00022722"/>
    </source>
</evidence>
<dbReference type="GO" id="GO:0042575">
    <property type="term" value="C:DNA polymerase complex"/>
    <property type="evidence" value="ECO:0007669"/>
    <property type="project" value="UniProtKB-ARBA"/>
</dbReference>
<dbReference type="Gene3D" id="3.30.420.10">
    <property type="entry name" value="Ribonuclease H-like superfamily/Ribonuclease H"/>
    <property type="match status" value="1"/>
</dbReference>
<evidence type="ECO:0000259" key="10">
    <source>
        <dbReference type="PROSITE" id="PS50175"/>
    </source>
</evidence>
<dbReference type="SUPFAM" id="SSF56672">
    <property type="entry name" value="DNA/RNA polymerases"/>
    <property type="match status" value="1"/>
</dbReference>
<dbReference type="STRING" id="70415.A0A5S6R5J8"/>
<dbReference type="PROSITE" id="PS50878">
    <property type="entry name" value="RT_POL"/>
    <property type="match status" value="1"/>
</dbReference>
<keyword evidence="2" id="KW-0645">Protease</keyword>
<name>A0A5S6R5J8_TRIMR</name>
<dbReference type="SUPFAM" id="SSF53098">
    <property type="entry name" value="Ribonuclease H-like"/>
    <property type="match status" value="1"/>
</dbReference>
<keyword evidence="13" id="KW-1185">Reference proteome</keyword>
<dbReference type="GO" id="GO:0006508">
    <property type="term" value="P:proteolysis"/>
    <property type="evidence" value="ECO:0007669"/>
    <property type="project" value="UniProtKB-KW"/>
</dbReference>
<dbReference type="InterPro" id="IPR036397">
    <property type="entry name" value="RNaseH_sf"/>
</dbReference>
<dbReference type="AlphaFoldDB" id="A0A5S6R5J8"/>
<evidence type="ECO:0000256" key="9">
    <source>
        <dbReference type="SAM" id="MobiDB-lite"/>
    </source>
</evidence>
<protein>
    <recommendedName>
        <fullName evidence="1">RNA-directed DNA polymerase</fullName>
        <ecNumber evidence="1">2.7.7.49</ecNumber>
    </recommendedName>
</protein>
<dbReference type="GO" id="GO:0003676">
    <property type="term" value="F:nucleic acid binding"/>
    <property type="evidence" value="ECO:0007669"/>
    <property type="project" value="InterPro"/>
</dbReference>
<accession>A0A5S6R5J8</accession>
<dbReference type="Pfam" id="PF00078">
    <property type="entry name" value="RVT_1"/>
    <property type="match status" value="1"/>
</dbReference>
<dbReference type="PROSITE" id="PS50175">
    <property type="entry name" value="ASP_PROT_RETROV"/>
    <property type="match status" value="1"/>
</dbReference>
<evidence type="ECO:0000256" key="2">
    <source>
        <dbReference type="ARBA" id="ARBA00022670"/>
    </source>
</evidence>
<evidence type="ECO:0000259" key="12">
    <source>
        <dbReference type="PROSITE" id="PS50994"/>
    </source>
</evidence>
<feature type="domain" description="Integrase catalytic" evidence="12">
    <location>
        <begin position="771"/>
        <end position="942"/>
    </location>
</feature>
<dbReference type="PROSITE" id="PS50994">
    <property type="entry name" value="INTEGRASE"/>
    <property type="match status" value="1"/>
</dbReference>
<dbReference type="InterPro" id="IPR043502">
    <property type="entry name" value="DNA/RNA_pol_sf"/>
</dbReference>
<dbReference type="Proteomes" id="UP000046395">
    <property type="component" value="Unassembled WGS sequence"/>
</dbReference>
<evidence type="ECO:0000256" key="6">
    <source>
        <dbReference type="ARBA" id="ARBA00022759"/>
    </source>
</evidence>
<dbReference type="GO" id="GO:0003964">
    <property type="term" value="F:RNA-directed DNA polymerase activity"/>
    <property type="evidence" value="ECO:0007669"/>
    <property type="project" value="UniProtKB-KW"/>
</dbReference>
<dbReference type="Pfam" id="PF17917">
    <property type="entry name" value="RT_RNaseH"/>
    <property type="match status" value="1"/>
</dbReference>
<dbReference type="Gene3D" id="2.40.70.10">
    <property type="entry name" value="Acid Proteases"/>
    <property type="match status" value="1"/>
</dbReference>
<evidence type="ECO:0000259" key="11">
    <source>
        <dbReference type="PROSITE" id="PS50878"/>
    </source>
</evidence>
<dbReference type="InterPro" id="IPR050951">
    <property type="entry name" value="Retrovirus_Pol_polyprotein"/>
</dbReference>
<keyword evidence="8" id="KW-0695">RNA-directed DNA polymerase</keyword>
<dbReference type="GO" id="GO:0004190">
    <property type="term" value="F:aspartic-type endopeptidase activity"/>
    <property type="evidence" value="ECO:0007669"/>
    <property type="project" value="InterPro"/>
</dbReference>
<sequence>MVPYSPTIWPSRSQLPRQLHLPTRHVGKRPCRPIVAAAIGNGYKSPLLFVRDISGRRFLVDSGSEVSILPAQSSHSRRPLPGAPKLTAANGTKIEVFETERQEILDFGLGRTYPFKFVVAAVPNAILGADFLRQHGLIPDLKTARLCDGITFLSVTCSHCRRKTTSRLVHVKLEHKSNAAIDGPSFQQVRNLPIFRSLADTPGEFPAVTMPGIDHCIQTRGPPVYARPRRLMPAKLAAAKTELDELVRRGILTPSQSPWASPIHLVPKDNGSCYRMVGCYERLNSITLPDRYPIPDIQTFADHLQGAKIFSKIDLARAFAQIRMSPQDQQKTAITTPFGLYEYTRMPFGLRNAAQTFQRLMDSVFRGLPRVFVYIDDILVFSRSAQEHRADLEAVFNRLQKYRLTVRPDKCIFGQSQIQFLGFQLSDSGLTPLPGKVSDLLDLPPPRNVADCRRFLGMLNYYHRFIPKLASTLLPLHQLANQPKRQPFQWLPAHDAAFQEAKQRLAQAATLAFPSSQAPTQVIADASDTAVGAVIQQRHANRWVPVAFHSKKLTTSQLKWSTGDKELFALFSTVKRFRHLLEGLRDLQFCTDHKPLIYAFTAKSERSARVQRQLAFLSEFSTNIRHVEGANNVVSDCLSRPPQSVNSTSYDVSCADFKQLAEEQQNCSDMAALAANRSLSVEHRTIEDSSVQLLVDVSTGTSRPLVPRSLRRAIFDRFHNFQHPGVRATKRLLSERFVWQGMSSDIAFWCNTCLRCQSSKVGRHQRTQLLRPPAPSNRFEALHVDIVGPLPFAQGHQFIFTIVDRYTRYPEAIPLKDATAIECARALLSWIARFGICLRLTSDRGRQFISNVWRELCQLLGIQSRTTLAYEPHQNGLVERVHRDLKASLMATLQGDPNWVDTLPVILMGMRAAFKPDIGTTAAELVLSETLRLPGQYFDRCPDEPHSEFAKGLRSAFARLRPVKTAWHQPTAGRPVFVSSSLSSATHVFVRVDAHRSPLQAPYKGPYRVVERGPKSYMLELEAGIDSVSVDRLKPAFFALGHSDAPEMPISPEPAQAAADATQPRPVATRSGRVPRAPTRFADFLLPRQPQT</sequence>
<feature type="domain" description="Peptidase A2" evidence="10">
    <location>
        <begin position="56"/>
        <end position="131"/>
    </location>
</feature>
<keyword evidence="7" id="KW-0378">Hydrolase</keyword>
<dbReference type="GO" id="GO:0004519">
    <property type="term" value="F:endonuclease activity"/>
    <property type="evidence" value="ECO:0007669"/>
    <property type="project" value="UniProtKB-KW"/>
</dbReference>